<dbReference type="Proteomes" id="UP000287853">
    <property type="component" value="Unassembled WGS sequence"/>
</dbReference>
<reference evidence="1 2" key="1">
    <citation type="submission" date="2017-01" db="EMBL/GenBank/DDBJ databases">
        <title>The cable genome- insights into the physiology and evolution of filamentous bacteria capable of sulfide oxidation via long distance electron transfer.</title>
        <authorList>
            <person name="Schreiber L."/>
            <person name="Bjerg J.T."/>
            <person name="Boggild A."/>
            <person name="Van De Vossenberg J."/>
            <person name="Meysman F."/>
            <person name="Nielsen L.P."/>
            <person name="Schramm A."/>
            <person name="Kjeldsen K.U."/>
        </authorList>
    </citation>
    <scope>NUCLEOTIDE SEQUENCE [LARGE SCALE GENOMIC DNA]</scope>
    <source>
        <strain evidence="1">MCF</strain>
    </source>
</reference>
<accession>A0A3S3RAQ9</accession>
<proteinExistence type="predicted"/>
<evidence type="ECO:0000313" key="1">
    <source>
        <dbReference type="EMBL" id="RWX48275.1"/>
    </source>
</evidence>
<organism evidence="1 2">
    <name type="scientific">Candidatus Electrothrix aarhusensis</name>
    <dbReference type="NCBI Taxonomy" id="1859131"/>
    <lineage>
        <taxon>Bacteria</taxon>
        <taxon>Pseudomonadati</taxon>
        <taxon>Thermodesulfobacteriota</taxon>
        <taxon>Desulfobulbia</taxon>
        <taxon>Desulfobulbales</taxon>
        <taxon>Desulfobulbaceae</taxon>
        <taxon>Candidatus Electrothrix</taxon>
    </lineage>
</organism>
<sequence>MMTILNRALIVILLREVREDISRLEMMATISPAFSRIMSR</sequence>
<dbReference type="EMBL" id="MTKO01000002">
    <property type="protein sequence ID" value="RWX48275.1"/>
    <property type="molecule type" value="Genomic_DNA"/>
</dbReference>
<dbReference type="AlphaFoldDB" id="A0A3S3RAQ9"/>
<keyword evidence="2" id="KW-1185">Reference proteome</keyword>
<gene>
    <name evidence="1" type="ORF">H206_05177</name>
</gene>
<protein>
    <submittedName>
        <fullName evidence="1">Uncharacterized protein</fullName>
    </submittedName>
</protein>
<comment type="caution">
    <text evidence="1">The sequence shown here is derived from an EMBL/GenBank/DDBJ whole genome shotgun (WGS) entry which is preliminary data.</text>
</comment>
<evidence type="ECO:0000313" key="2">
    <source>
        <dbReference type="Proteomes" id="UP000287853"/>
    </source>
</evidence>
<name>A0A3S3RAQ9_9BACT</name>